<evidence type="ECO:0000256" key="2">
    <source>
        <dbReference type="ARBA" id="ARBA00023015"/>
    </source>
</evidence>
<evidence type="ECO:0000313" key="9">
    <source>
        <dbReference type="EMBL" id="HJB37992.1"/>
    </source>
</evidence>
<dbReference type="InterPro" id="IPR011006">
    <property type="entry name" value="CheY-like_superfamily"/>
</dbReference>
<evidence type="ECO:0000313" key="10">
    <source>
        <dbReference type="Proteomes" id="UP000824214"/>
    </source>
</evidence>
<keyword evidence="4" id="KW-0804">Transcription</keyword>
<keyword evidence="3" id="KW-0238">DNA-binding</keyword>
<dbReference type="InterPro" id="IPR009057">
    <property type="entry name" value="Homeodomain-like_sf"/>
</dbReference>
<dbReference type="SMART" id="SM00342">
    <property type="entry name" value="HTH_ARAC"/>
    <property type="match status" value="1"/>
</dbReference>
<feature type="domain" description="Response regulatory" evidence="8">
    <location>
        <begin position="2"/>
        <end position="119"/>
    </location>
</feature>
<dbReference type="PANTHER" id="PTHR43280:SF10">
    <property type="entry name" value="REGULATORY PROTEIN POCR"/>
    <property type="match status" value="1"/>
</dbReference>
<dbReference type="Pfam" id="PF00072">
    <property type="entry name" value="Response_reg"/>
    <property type="match status" value="1"/>
</dbReference>
<dbReference type="PROSITE" id="PS00041">
    <property type="entry name" value="HTH_ARAC_FAMILY_1"/>
    <property type="match status" value="1"/>
</dbReference>
<feature type="domain" description="HTH araC/xylS-type" evidence="7">
    <location>
        <begin position="425"/>
        <end position="523"/>
    </location>
</feature>
<evidence type="ECO:0000256" key="4">
    <source>
        <dbReference type="ARBA" id="ARBA00023163"/>
    </source>
</evidence>
<dbReference type="SMART" id="SM00448">
    <property type="entry name" value="REC"/>
    <property type="match status" value="1"/>
</dbReference>
<dbReference type="SUPFAM" id="SSF46689">
    <property type="entry name" value="Homeodomain-like"/>
    <property type="match status" value="2"/>
</dbReference>
<dbReference type="PROSITE" id="PS01124">
    <property type="entry name" value="HTH_ARAC_FAMILY_2"/>
    <property type="match status" value="1"/>
</dbReference>
<accession>A0A9D2LZ21</accession>
<evidence type="ECO:0000259" key="8">
    <source>
        <dbReference type="PROSITE" id="PS50110"/>
    </source>
</evidence>
<evidence type="ECO:0000256" key="3">
    <source>
        <dbReference type="ARBA" id="ARBA00023125"/>
    </source>
</evidence>
<dbReference type="Gene3D" id="1.10.10.60">
    <property type="entry name" value="Homeodomain-like"/>
    <property type="match status" value="2"/>
</dbReference>
<reference evidence="9" key="2">
    <citation type="submission" date="2021-04" db="EMBL/GenBank/DDBJ databases">
        <authorList>
            <person name="Gilroy R."/>
        </authorList>
    </citation>
    <scope>NUCLEOTIDE SEQUENCE</scope>
    <source>
        <strain evidence="9">ChiBcolR8-3208</strain>
    </source>
</reference>
<keyword evidence="6" id="KW-0597">Phosphoprotein</keyword>
<dbReference type="EMBL" id="DWXZ01000171">
    <property type="protein sequence ID" value="HJB37992.1"/>
    <property type="molecule type" value="Genomic_DNA"/>
</dbReference>
<dbReference type="Gene3D" id="3.40.50.2300">
    <property type="match status" value="1"/>
</dbReference>
<keyword evidence="2" id="KW-0805">Transcription regulation</keyword>
<feature type="modified residue" description="4-aspartylphosphate" evidence="6">
    <location>
        <position position="54"/>
    </location>
</feature>
<dbReference type="GO" id="GO:0000160">
    <property type="term" value="P:phosphorelay signal transduction system"/>
    <property type="evidence" value="ECO:0007669"/>
    <property type="project" value="InterPro"/>
</dbReference>
<dbReference type="GO" id="GO:0003700">
    <property type="term" value="F:DNA-binding transcription factor activity"/>
    <property type="evidence" value="ECO:0007669"/>
    <property type="project" value="InterPro"/>
</dbReference>
<dbReference type="AlphaFoldDB" id="A0A9D2LZ21"/>
<comment type="caution">
    <text evidence="9">The sequence shown here is derived from an EMBL/GenBank/DDBJ whole genome shotgun (WGS) entry which is preliminary data.</text>
</comment>
<dbReference type="GO" id="GO:0043565">
    <property type="term" value="F:sequence-specific DNA binding"/>
    <property type="evidence" value="ECO:0007669"/>
    <property type="project" value="InterPro"/>
</dbReference>
<evidence type="ECO:0000256" key="6">
    <source>
        <dbReference type="PROSITE-ProRule" id="PRU00169"/>
    </source>
</evidence>
<gene>
    <name evidence="9" type="ORF">H9942_07995</name>
</gene>
<dbReference type="InterPro" id="IPR018062">
    <property type="entry name" value="HTH_AraC-typ_CS"/>
</dbReference>
<organism evidence="9 10">
    <name type="scientific">Candidatus Acutalibacter ornithocaccae</name>
    <dbReference type="NCBI Taxonomy" id="2838416"/>
    <lineage>
        <taxon>Bacteria</taxon>
        <taxon>Bacillati</taxon>
        <taxon>Bacillota</taxon>
        <taxon>Clostridia</taxon>
        <taxon>Eubacteriales</taxon>
        <taxon>Acutalibacteraceae</taxon>
        <taxon>Acutalibacter</taxon>
    </lineage>
</organism>
<name>A0A9D2LZ21_9FIRM</name>
<dbReference type="PROSITE" id="PS50110">
    <property type="entry name" value="RESPONSE_REGULATORY"/>
    <property type="match status" value="1"/>
</dbReference>
<dbReference type="Pfam" id="PF12833">
    <property type="entry name" value="HTH_18"/>
    <property type="match status" value="1"/>
</dbReference>
<dbReference type="SUPFAM" id="SSF52172">
    <property type="entry name" value="CheY-like"/>
    <property type="match status" value="1"/>
</dbReference>
<comment type="function">
    <text evidence="5">May play the central regulatory role in sporulation. It may be an element of the effector pathway responsible for the activation of sporulation genes in response to nutritional stress. Spo0A may act in concert with spo0H (a sigma factor) to control the expression of some genes that are critical to the sporulation process.</text>
</comment>
<evidence type="ECO:0000259" key="7">
    <source>
        <dbReference type="PROSITE" id="PS01124"/>
    </source>
</evidence>
<evidence type="ECO:0000256" key="5">
    <source>
        <dbReference type="ARBA" id="ARBA00024867"/>
    </source>
</evidence>
<dbReference type="CDD" id="cd17536">
    <property type="entry name" value="REC_YesN-like"/>
    <property type="match status" value="1"/>
</dbReference>
<evidence type="ECO:0000256" key="1">
    <source>
        <dbReference type="ARBA" id="ARBA00018672"/>
    </source>
</evidence>
<proteinExistence type="predicted"/>
<reference evidence="9" key="1">
    <citation type="journal article" date="2021" name="PeerJ">
        <title>Extensive microbial diversity within the chicken gut microbiome revealed by metagenomics and culture.</title>
        <authorList>
            <person name="Gilroy R."/>
            <person name="Ravi A."/>
            <person name="Getino M."/>
            <person name="Pursley I."/>
            <person name="Horton D.L."/>
            <person name="Alikhan N.F."/>
            <person name="Baker D."/>
            <person name="Gharbi K."/>
            <person name="Hall N."/>
            <person name="Watson M."/>
            <person name="Adriaenssens E.M."/>
            <person name="Foster-Nyarko E."/>
            <person name="Jarju S."/>
            <person name="Secka A."/>
            <person name="Antonio M."/>
            <person name="Oren A."/>
            <person name="Chaudhuri R.R."/>
            <person name="La Ragione R."/>
            <person name="Hildebrand F."/>
            <person name="Pallen M.J."/>
        </authorList>
    </citation>
    <scope>NUCLEOTIDE SEQUENCE</scope>
    <source>
        <strain evidence="9">ChiBcolR8-3208</strain>
    </source>
</reference>
<dbReference type="InterPro" id="IPR018060">
    <property type="entry name" value="HTH_AraC"/>
</dbReference>
<sequence length="524" mass="59225">MTVLLVDDQIRILSGLISGLDWDALEVSSIRTATNAAQAKIILQEEHVDILLCDIEMPGENGLSLLRWARNRNMDFVCVFLTSHADFLYAKEAIQLNCFDYILQPARYDEIQATVARAIARVKDTSAVKELLHYGAIAKSQEAALFQNLFSDWSAGKELSISALQSVLQKLGRDLRPESQCFVIWGHLLRWHAEPWPTQDWVYALNNMVNEVYEDAQCGILPFSIDRTSLGWFIYAPQGDFPDTNTLLAPLNKAYLAISQHMPCDLAFYVSPVIPLKEINSQSALLLDAKQNNVLRESGIFCPTQHRDKLHMEKFLDTTQLRRWGLLLSQGLGPTVLEEALAYLDTLVETGEIDQRALRNFWIQFQQAALNAALAKEMDSHDLLQAIEQGDKAGSLQEIQAALRTLVEYFPQAGQPSDNEKKLVEQIRGYVEDNLDQSLTVNDVATALFMNGDYLSRLFKSETGTSLKEYILQRKMEAARLLLTTTQLPVSVIASRLGYDNFSYFSQVYRRCMGISPSDERKKK</sequence>
<dbReference type="InterPro" id="IPR001789">
    <property type="entry name" value="Sig_transdc_resp-reg_receiver"/>
</dbReference>
<dbReference type="PANTHER" id="PTHR43280">
    <property type="entry name" value="ARAC-FAMILY TRANSCRIPTIONAL REGULATOR"/>
    <property type="match status" value="1"/>
</dbReference>
<protein>
    <recommendedName>
        <fullName evidence="1">Stage 0 sporulation protein A homolog</fullName>
    </recommendedName>
</protein>
<dbReference type="Proteomes" id="UP000824214">
    <property type="component" value="Unassembled WGS sequence"/>
</dbReference>